<evidence type="ECO:0000256" key="1">
    <source>
        <dbReference type="SAM" id="MobiDB-lite"/>
    </source>
</evidence>
<dbReference type="InterPro" id="IPR050600">
    <property type="entry name" value="SETD3_SETD6_MTase"/>
</dbReference>
<dbReference type="PANTHER" id="PTHR13271">
    <property type="entry name" value="UNCHARACTERIZED PUTATIVE METHYLTRANSFERASE"/>
    <property type="match status" value="1"/>
</dbReference>
<dbReference type="Proteomes" id="UP000747399">
    <property type="component" value="Unassembled WGS sequence"/>
</dbReference>
<proteinExistence type="predicted"/>
<feature type="region of interest" description="Disordered" evidence="1">
    <location>
        <begin position="1"/>
        <end position="92"/>
    </location>
</feature>
<dbReference type="Gene3D" id="3.90.1410.10">
    <property type="entry name" value="set domain protein methyltransferase, domain 1"/>
    <property type="match status" value="1"/>
</dbReference>
<gene>
    <name evidence="2" type="ORF">Vafri_2966</name>
</gene>
<name>A0A8J4ASK8_9CHLO</name>
<evidence type="ECO:0000313" key="2">
    <source>
        <dbReference type="EMBL" id="GIL45821.1"/>
    </source>
</evidence>
<feature type="region of interest" description="Disordered" evidence="1">
    <location>
        <begin position="281"/>
        <end position="337"/>
    </location>
</feature>
<protein>
    <recommendedName>
        <fullName evidence="4">Rubisco LSMT substrate-binding domain-containing protein</fullName>
    </recommendedName>
</protein>
<accession>A0A8J4ASK8</accession>
<dbReference type="GO" id="GO:0016279">
    <property type="term" value="F:protein-lysine N-methyltransferase activity"/>
    <property type="evidence" value="ECO:0007669"/>
    <property type="project" value="TreeGrafter"/>
</dbReference>
<reference evidence="2" key="1">
    <citation type="journal article" date="2021" name="Proc. Natl. Acad. Sci. U.S.A.">
        <title>Three genomes in the algal genus Volvox reveal the fate of a haploid sex-determining region after a transition to homothallism.</title>
        <authorList>
            <person name="Yamamoto K."/>
            <person name="Hamaji T."/>
            <person name="Kawai-Toyooka H."/>
            <person name="Matsuzaki R."/>
            <person name="Takahashi F."/>
            <person name="Nishimura Y."/>
            <person name="Kawachi M."/>
            <person name="Noguchi H."/>
            <person name="Minakuchi Y."/>
            <person name="Umen J.G."/>
            <person name="Toyoda A."/>
            <person name="Nozaki H."/>
        </authorList>
    </citation>
    <scope>NUCLEOTIDE SEQUENCE</scope>
    <source>
        <strain evidence="2">NIES-3780</strain>
    </source>
</reference>
<evidence type="ECO:0000313" key="3">
    <source>
        <dbReference type="Proteomes" id="UP000747399"/>
    </source>
</evidence>
<keyword evidence="3" id="KW-1185">Reference proteome</keyword>
<feature type="compositionally biased region" description="Basic and acidic residues" evidence="1">
    <location>
        <begin position="283"/>
        <end position="297"/>
    </location>
</feature>
<dbReference type="InterPro" id="IPR046341">
    <property type="entry name" value="SET_dom_sf"/>
</dbReference>
<dbReference type="PANTHER" id="PTHR13271:SF140">
    <property type="entry name" value="SET DOMAIN-CONTAINING PROTEIN"/>
    <property type="match status" value="1"/>
</dbReference>
<dbReference type="SUPFAM" id="SSF82199">
    <property type="entry name" value="SET domain"/>
    <property type="match status" value="1"/>
</dbReference>
<sequence>GADGQRDNAEAPGSDSAAGGNSPISSRITAPLLTGSCSAPRQSCCADGGDESRDEDGAHVRQHGCGGRDQVGGRWRAGDDEGVDGLDSSSYSLSVDGAVNMTQETGGGEDQPEEAPSIAGDGMWDEAAQQYCIVARRRYRRGEQVMLCYGRYTNLELLEHYGFVLPYNPHNTALLDPALLPVPSAARNSAGSPCLTPADCFLHANGQPSWQLLHFLRYCAASPAERRSAGHRMAAGEAATQQGDRRALHWLHVACSRQLDALPTALSDDLELQRQLQFQQGMQREHQQQERQQELQRWHQPGQQQQLPQAPSQEQGPQHQGQAPELQESPQSVRPTERTIRVNEEAAAAPAIQLDTRQVSPAAPTPLVTRVALSDGLTCTGLALQWRIQQKEILLHALRCAEDVLGLEGVSGAAGASERGAVVGKDLNSLIQRQRQRRPDDVPR</sequence>
<feature type="compositionally biased region" description="Low complexity" evidence="1">
    <location>
        <begin position="298"/>
        <end position="315"/>
    </location>
</feature>
<dbReference type="EMBL" id="BNCO01000003">
    <property type="protein sequence ID" value="GIL45821.1"/>
    <property type="molecule type" value="Genomic_DNA"/>
</dbReference>
<comment type="caution">
    <text evidence="2">The sequence shown here is derived from an EMBL/GenBank/DDBJ whole genome shotgun (WGS) entry which is preliminary data.</text>
</comment>
<feature type="non-terminal residue" evidence="2">
    <location>
        <position position="444"/>
    </location>
</feature>
<organism evidence="2 3">
    <name type="scientific">Volvox africanus</name>
    <dbReference type="NCBI Taxonomy" id="51714"/>
    <lineage>
        <taxon>Eukaryota</taxon>
        <taxon>Viridiplantae</taxon>
        <taxon>Chlorophyta</taxon>
        <taxon>core chlorophytes</taxon>
        <taxon>Chlorophyceae</taxon>
        <taxon>CS clade</taxon>
        <taxon>Chlamydomonadales</taxon>
        <taxon>Volvocaceae</taxon>
        <taxon>Volvox</taxon>
    </lineage>
</organism>
<evidence type="ECO:0008006" key="4">
    <source>
        <dbReference type="Google" id="ProtNLM"/>
    </source>
</evidence>
<dbReference type="AlphaFoldDB" id="A0A8J4ASK8"/>